<protein>
    <submittedName>
        <fullName evidence="2">Uncharacterized protein</fullName>
    </submittedName>
</protein>
<gene>
    <name evidence="2" type="ORF">CGXH109_LOCUS105107</name>
</gene>
<evidence type="ECO:0000313" key="3">
    <source>
        <dbReference type="Proteomes" id="UP001152533"/>
    </source>
</evidence>
<keyword evidence="1" id="KW-1133">Transmembrane helix</keyword>
<feature type="transmembrane region" description="Helical" evidence="1">
    <location>
        <begin position="6"/>
        <end position="31"/>
    </location>
</feature>
<keyword evidence="1" id="KW-0472">Membrane</keyword>
<dbReference type="Proteomes" id="UP001152533">
    <property type="component" value="Unassembled WGS sequence"/>
</dbReference>
<reference evidence="2" key="1">
    <citation type="submission" date="2022-08" db="EMBL/GenBank/DDBJ databases">
        <authorList>
            <person name="Giroux E."/>
            <person name="Giroux E."/>
        </authorList>
    </citation>
    <scope>NUCLEOTIDE SEQUENCE</scope>
    <source>
        <strain evidence="2">H1091258</strain>
    </source>
</reference>
<evidence type="ECO:0000313" key="2">
    <source>
        <dbReference type="EMBL" id="CAI0651308.1"/>
    </source>
</evidence>
<comment type="caution">
    <text evidence="2">The sequence shown here is derived from an EMBL/GenBank/DDBJ whole genome shotgun (WGS) entry which is preliminary data.</text>
</comment>
<name>A0A9W4RZQ5_9PEZI</name>
<accession>A0A9W4RZQ5</accession>
<organism evidence="2 3">
    <name type="scientific">Colletotrichum noveboracense</name>
    <dbReference type="NCBI Taxonomy" id="2664923"/>
    <lineage>
        <taxon>Eukaryota</taxon>
        <taxon>Fungi</taxon>
        <taxon>Dikarya</taxon>
        <taxon>Ascomycota</taxon>
        <taxon>Pezizomycotina</taxon>
        <taxon>Sordariomycetes</taxon>
        <taxon>Hypocreomycetidae</taxon>
        <taxon>Glomerellales</taxon>
        <taxon>Glomerellaceae</taxon>
        <taxon>Colletotrichum</taxon>
        <taxon>Colletotrichum gloeosporioides species complex</taxon>
    </lineage>
</organism>
<dbReference type="AlphaFoldDB" id="A0A9W4RZQ5"/>
<dbReference type="EMBL" id="CAMGZC010001050">
    <property type="protein sequence ID" value="CAI0651308.1"/>
    <property type="molecule type" value="Genomic_DNA"/>
</dbReference>
<evidence type="ECO:0000256" key="1">
    <source>
        <dbReference type="SAM" id="Phobius"/>
    </source>
</evidence>
<proteinExistence type="predicted"/>
<sequence length="59" mass="6900">MIFHLVFLSWSAFLSWLFFIGDVFMMIWLALKAYQDADTLDRFEVPIIGALASRILDDE</sequence>
<keyword evidence="1" id="KW-0812">Transmembrane</keyword>
<keyword evidence="3" id="KW-1185">Reference proteome</keyword>